<feature type="transmembrane region" description="Helical" evidence="1">
    <location>
        <begin position="49"/>
        <end position="70"/>
    </location>
</feature>
<dbReference type="AlphaFoldDB" id="A0A1E3UIF3"/>
<dbReference type="InterPro" id="IPR003675">
    <property type="entry name" value="Rce1/LyrA-like_dom"/>
</dbReference>
<evidence type="ECO:0000313" key="4">
    <source>
        <dbReference type="EMBL" id="ODR54659.1"/>
    </source>
</evidence>
<feature type="domain" description="CAAX prenyl protease 2/Lysostaphin resistance protein A-like" evidence="2">
    <location>
        <begin position="94"/>
        <end position="193"/>
    </location>
</feature>
<dbReference type="Proteomes" id="UP000094869">
    <property type="component" value="Unassembled WGS sequence"/>
</dbReference>
<evidence type="ECO:0000313" key="3">
    <source>
        <dbReference type="EMBL" id="ODR52118.1"/>
    </source>
</evidence>
<proteinExistence type="predicted"/>
<organism evidence="3 5">
    <name type="scientific">Eisenbergiella tayi</name>
    <dbReference type="NCBI Taxonomy" id="1432052"/>
    <lineage>
        <taxon>Bacteria</taxon>
        <taxon>Bacillati</taxon>
        <taxon>Bacillota</taxon>
        <taxon>Clostridia</taxon>
        <taxon>Lachnospirales</taxon>
        <taxon>Lachnospiraceae</taxon>
        <taxon>Eisenbergiella</taxon>
    </lineage>
</organism>
<keyword evidence="6" id="KW-1185">Reference proteome</keyword>
<dbReference type="GO" id="GO:0004175">
    <property type="term" value="F:endopeptidase activity"/>
    <property type="evidence" value="ECO:0007669"/>
    <property type="project" value="UniProtKB-ARBA"/>
</dbReference>
<sequence length="203" mass="22296">MMNILSKLLEVLLQVVVFSLIPFIWWFVTARRKEPFLSWIGLKAVRGSWLAISGCILFFFLLCVISQLWWIPSLLPADATVQSTYAGMGWSALPSAFLFGVIQTGLSEEILFRGFLGKRLIVRFGFAVGNLIQGALFGLLHGAMFFLVTTPLKAAVITVITGFSGWLLGWLTEKGSGGSIIPGWLIHGAGNLILSMVQAFGWL</sequence>
<evidence type="ECO:0000259" key="2">
    <source>
        <dbReference type="Pfam" id="PF02517"/>
    </source>
</evidence>
<feature type="transmembrane region" description="Helical" evidence="1">
    <location>
        <begin position="154"/>
        <end position="172"/>
    </location>
</feature>
<dbReference type="GO" id="GO:0080120">
    <property type="term" value="P:CAAX-box protein maturation"/>
    <property type="evidence" value="ECO:0007669"/>
    <property type="project" value="UniProtKB-ARBA"/>
</dbReference>
<evidence type="ECO:0000313" key="6">
    <source>
        <dbReference type="Proteomes" id="UP000094869"/>
    </source>
</evidence>
<keyword evidence="1" id="KW-1133">Transmembrane helix</keyword>
<keyword evidence="1" id="KW-0812">Transmembrane</keyword>
<dbReference type="EMBL" id="MEHA01000007">
    <property type="protein sequence ID" value="ODR52118.1"/>
    <property type="molecule type" value="Genomic_DNA"/>
</dbReference>
<feature type="transmembrane region" description="Helical" evidence="1">
    <location>
        <begin position="12"/>
        <end position="28"/>
    </location>
</feature>
<dbReference type="Proteomes" id="UP000094271">
    <property type="component" value="Unassembled WGS sequence"/>
</dbReference>
<feature type="transmembrane region" description="Helical" evidence="1">
    <location>
        <begin position="124"/>
        <end position="148"/>
    </location>
</feature>
<evidence type="ECO:0000256" key="1">
    <source>
        <dbReference type="SAM" id="Phobius"/>
    </source>
</evidence>
<feature type="transmembrane region" description="Helical" evidence="1">
    <location>
        <begin position="184"/>
        <end position="202"/>
    </location>
</feature>
<name>A0A1E3UIF3_9FIRM</name>
<accession>A0A1E3UIF3</accession>
<reference evidence="3 5" key="2">
    <citation type="submission" date="2016-08" db="EMBL/GenBank/DDBJ databases">
        <authorList>
            <person name="Seilhamer J.J."/>
        </authorList>
    </citation>
    <scope>NUCLEOTIDE SEQUENCE [LARGE SCALE GENOMIC DNA]</scope>
    <source>
        <strain evidence="3 5">NML150140-1</strain>
    </source>
</reference>
<feature type="transmembrane region" description="Helical" evidence="1">
    <location>
        <begin position="90"/>
        <end position="112"/>
    </location>
</feature>
<dbReference type="Pfam" id="PF02517">
    <property type="entry name" value="Rce1-like"/>
    <property type="match status" value="1"/>
</dbReference>
<keyword evidence="1" id="KW-0472">Membrane</keyword>
<comment type="caution">
    <text evidence="3">The sequence shown here is derived from an EMBL/GenBank/DDBJ whole genome shotgun (WGS) entry which is preliminary data.</text>
</comment>
<evidence type="ECO:0000313" key="5">
    <source>
        <dbReference type="Proteomes" id="UP000094271"/>
    </source>
</evidence>
<reference evidence="4 6" key="1">
    <citation type="submission" date="2016-08" db="EMBL/GenBank/DDBJ databases">
        <title>Characterization of Isolates of Eisenbergiella tayi Derived from Blood Cultures, Using Whole Genome Sequencing.</title>
        <authorList>
            <person name="Bernier A.-M."/>
            <person name="Burdz T."/>
            <person name="Wiebe D."/>
            <person name="Bernard K."/>
        </authorList>
    </citation>
    <scope>NUCLEOTIDE SEQUENCE [LARGE SCALE GENOMIC DNA]</scope>
    <source>
        <strain evidence="4 6">NML120146</strain>
    </source>
</reference>
<protein>
    <recommendedName>
        <fullName evidence="2">CAAX prenyl protease 2/Lysostaphin resistance protein A-like domain-containing protein</fullName>
    </recommendedName>
</protein>
<dbReference type="EMBL" id="MEHD01000025">
    <property type="protein sequence ID" value="ODR54659.1"/>
    <property type="molecule type" value="Genomic_DNA"/>
</dbReference>
<gene>
    <name evidence="3" type="ORF">BEI59_11420</name>
    <name evidence="4" type="ORF">BEI63_17110</name>
</gene>